<gene>
    <name evidence="1" type="ORF">SAMN04487924_10245</name>
    <name evidence="2" type="ORF">SAMN05216250_1434</name>
</gene>
<accession>A0A1I5B460</accession>
<dbReference type="EMBL" id="FOUM01000043">
    <property type="protein sequence ID" value="SFN69299.1"/>
    <property type="molecule type" value="Genomic_DNA"/>
</dbReference>
<name>A0A1I5B460_9BACE</name>
<evidence type="ECO:0000313" key="4">
    <source>
        <dbReference type="Proteomes" id="UP000183766"/>
    </source>
</evidence>
<protein>
    <submittedName>
        <fullName evidence="2">Uncharacterized protein</fullName>
    </submittedName>
</protein>
<reference evidence="3 4" key="1">
    <citation type="submission" date="2016-10" db="EMBL/GenBank/DDBJ databases">
        <authorList>
            <person name="de Groot N.N."/>
        </authorList>
    </citation>
    <scope>NUCLEOTIDE SEQUENCE [LARGE SCALE GENOMIC DNA]</scope>
    <source>
        <strain evidence="2 4">NLAE-zl-C202</strain>
        <strain evidence="1 3">NLAE-zl-G339</strain>
    </source>
</reference>
<dbReference type="Proteomes" id="UP000183040">
    <property type="component" value="Unassembled WGS sequence"/>
</dbReference>
<evidence type="ECO:0000313" key="1">
    <source>
        <dbReference type="EMBL" id="SEA05728.1"/>
    </source>
</evidence>
<dbReference type="EMBL" id="FNRP01000002">
    <property type="protein sequence ID" value="SEA05728.1"/>
    <property type="molecule type" value="Genomic_DNA"/>
</dbReference>
<organism evidence="2 4">
    <name type="scientific">Bacteroides xylanisolvens</name>
    <dbReference type="NCBI Taxonomy" id="371601"/>
    <lineage>
        <taxon>Bacteria</taxon>
        <taxon>Pseudomonadati</taxon>
        <taxon>Bacteroidota</taxon>
        <taxon>Bacteroidia</taxon>
        <taxon>Bacteroidales</taxon>
        <taxon>Bacteroidaceae</taxon>
        <taxon>Bacteroides</taxon>
    </lineage>
</organism>
<proteinExistence type="predicted"/>
<sequence length="105" mass="12313">MNKSIVWYIGVWFLCTRIICEYELSIDVFCFINKNFKMKSLMKTRKQKETGEKEVHLLEQKGYEKMVNEIVPVQQAEVYRKPTHKAVKEAVKELNPDTNSLGSRG</sequence>
<dbReference type="Proteomes" id="UP000183766">
    <property type="component" value="Unassembled WGS sequence"/>
</dbReference>
<dbReference type="AlphaFoldDB" id="A0A1I5B460"/>
<evidence type="ECO:0000313" key="3">
    <source>
        <dbReference type="Proteomes" id="UP000183040"/>
    </source>
</evidence>
<evidence type="ECO:0000313" key="2">
    <source>
        <dbReference type="EMBL" id="SFN69299.1"/>
    </source>
</evidence>